<dbReference type="Proteomes" id="UP000183104">
    <property type="component" value="Unassembled WGS sequence"/>
</dbReference>
<protein>
    <submittedName>
        <fullName evidence="1">Roadblock/LC7 domain-containing protein</fullName>
    </submittedName>
</protein>
<dbReference type="AlphaFoldDB" id="A0A0P9CM78"/>
<evidence type="ECO:0000313" key="2">
    <source>
        <dbReference type="Proteomes" id="UP000183104"/>
    </source>
</evidence>
<dbReference type="PIRSF" id="PIRSF006821">
    <property type="entry name" value="UCP006821"/>
    <property type="match status" value="1"/>
</dbReference>
<evidence type="ECO:0000313" key="1">
    <source>
        <dbReference type="EMBL" id="SCY17893.1"/>
    </source>
</evidence>
<dbReference type="RefSeq" id="WP_054966165.1">
    <property type="nucleotide sequence ID" value="NZ_FMUN01000003.1"/>
</dbReference>
<name>A0A0P9CM78_9GAMM</name>
<reference evidence="2" key="1">
    <citation type="submission" date="2016-10" db="EMBL/GenBank/DDBJ databases">
        <authorList>
            <person name="Varghese N."/>
        </authorList>
    </citation>
    <scope>NUCLEOTIDE SEQUENCE [LARGE SCALE GENOMIC DNA]</scope>
    <source>
        <strain evidence="2">HL 19</strain>
    </source>
</reference>
<dbReference type="InterPro" id="IPR018685">
    <property type="entry name" value="DUF2173"/>
</dbReference>
<accession>A0A0P9CM78</accession>
<proteinExistence type="predicted"/>
<dbReference type="EMBL" id="FMUN01000003">
    <property type="protein sequence ID" value="SCY17893.1"/>
    <property type="molecule type" value="Genomic_DNA"/>
</dbReference>
<sequence length="108" mass="11894">MTKLDELMELPGAVAAIQFDSQGEIKDFRGDLTDDLASMAAQMCAANMGIFRMQADGWGRLTGQKGFYPERGFAFMGLDFAVASYGDQAVFLRKRDADYDRAFQVMGG</sequence>
<keyword evidence="2" id="KW-1185">Reference proteome</keyword>
<gene>
    <name evidence="1" type="ORF">SAMN05661077_1455</name>
</gene>
<dbReference type="Pfam" id="PF09941">
    <property type="entry name" value="DUF2173"/>
    <property type="match status" value="1"/>
</dbReference>
<dbReference type="STRING" id="381306.AN478_08435"/>
<organism evidence="1 2">
    <name type="scientific">Thiohalorhabdus denitrificans</name>
    <dbReference type="NCBI Taxonomy" id="381306"/>
    <lineage>
        <taxon>Bacteria</taxon>
        <taxon>Pseudomonadati</taxon>
        <taxon>Pseudomonadota</taxon>
        <taxon>Gammaproteobacteria</taxon>
        <taxon>Thiohalorhabdales</taxon>
        <taxon>Thiohalorhabdaceae</taxon>
        <taxon>Thiohalorhabdus</taxon>
    </lineage>
</organism>